<evidence type="ECO:0000313" key="7">
    <source>
        <dbReference type="Proteomes" id="UP000297716"/>
    </source>
</evidence>
<evidence type="ECO:0000256" key="1">
    <source>
        <dbReference type="ARBA" id="ARBA00005466"/>
    </source>
</evidence>
<dbReference type="EMBL" id="SKBN01000452">
    <property type="protein sequence ID" value="TGJ77604.1"/>
    <property type="molecule type" value="Genomic_DNA"/>
</dbReference>
<keyword evidence="3" id="KW-0274">FAD</keyword>
<proteinExistence type="inferred from homology"/>
<accession>A0A4Z0Y1J0</accession>
<evidence type="ECO:0000259" key="5">
    <source>
        <dbReference type="PROSITE" id="PS51387"/>
    </source>
</evidence>
<dbReference type="Gene3D" id="3.30.465.10">
    <property type="match status" value="1"/>
</dbReference>
<dbReference type="GO" id="GO:0071949">
    <property type="term" value="F:FAD binding"/>
    <property type="evidence" value="ECO:0007669"/>
    <property type="project" value="InterPro"/>
</dbReference>
<dbReference type="GO" id="GO:0016491">
    <property type="term" value="F:oxidoreductase activity"/>
    <property type="evidence" value="ECO:0007669"/>
    <property type="project" value="UniProtKB-KW"/>
</dbReference>
<organism evidence="6 7">
    <name type="scientific">Xylaria hypoxylon</name>
    <dbReference type="NCBI Taxonomy" id="37992"/>
    <lineage>
        <taxon>Eukaryota</taxon>
        <taxon>Fungi</taxon>
        <taxon>Dikarya</taxon>
        <taxon>Ascomycota</taxon>
        <taxon>Pezizomycotina</taxon>
        <taxon>Sordariomycetes</taxon>
        <taxon>Xylariomycetidae</taxon>
        <taxon>Xylariales</taxon>
        <taxon>Xylariaceae</taxon>
        <taxon>Xylaria</taxon>
    </lineage>
</organism>
<dbReference type="Proteomes" id="UP000297716">
    <property type="component" value="Unassembled WGS sequence"/>
</dbReference>
<dbReference type="OrthoDB" id="2151789at2759"/>
<keyword evidence="2" id="KW-0285">Flavoprotein</keyword>
<reference evidence="6 7" key="1">
    <citation type="submission" date="2019-03" db="EMBL/GenBank/DDBJ databases">
        <title>Draft genome sequence of Xylaria hypoxylon DSM 108379, a ubiquitous saprotrophic-parasitic fungi on hardwood.</title>
        <authorList>
            <person name="Buettner E."/>
            <person name="Leonhardt S."/>
            <person name="Gebauer A.M."/>
            <person name="Liers C."/>
            <person name="Hofrichter M."/>
            <person name="Kellner H."/>
        </authorList>
    </citation>
    <scope>NUCLEOTIDE SEQUENCE [LARGE SCALE GENOMIC DNA]</scope>
    <source>
        <strain evidence="6 7">DSM 108379</strain>
    </source>
</reference>
<dbReference type="InterPro" id="IPR006094">
    <property type="entry name" value="Oxid_FAD_bind_N"/>
</dbReference>
<keyword evidence="7" id="KW-1185">Reference proteome</keyword>
<dbReference type="InterPro" id="IPR050416">
    <property type="entry name" value="FAD-linked_Oxidoreductase"/>
</dbReference>
<dbReference type="InterPro" id="IPR016169">
    <property type="entry name" value="FAD-bd_PCMH_sub2"/>
</dbReference>
<sequence>MEPWIFPDNATLSTGGIGACCTSLLDQFGSKVILPGTHEFNDYLSSYYTKQSASLQPLCVVSPSTADDVSSIVRTILFLSETIGEPDSSQCHFAVRSGGHGIPKGASNIAGGVTIDLRSLDDIEIKEGNIASLGVGATWDQVYLELEPLGLSVAGGRNAGVGVGGLITGGGISFFSPRYGWSCDSVVNFEVALANGTVVNANDEENPGLASALRGGSNNFGIVTRIDMRAFEQDLLWGGMSFYDLSTAPDHLKAFVNFISPDTYDPYSSLITTYVLIPGVPPSIATNLEYTKPEANPPSLQPLLSIPALSNEADDAKITTEAQALIANIEDDARSLGAYDPFVYINYAASWQDPISSYGTEQVNRLRKIRRQFDTKGLFTGNVRGGFKILE</sequence>
<evidence type="ECO:0000256" key="2">
    <source>
        <dbReference type="ARBA" id="ARBA00022630"/>
    </source>
</evidence>
<keyword evidence="4" id="KW-0560">Oxidoreductase</keyword>
<comment type="caution">
    <text evidence="6">The sequence shown here is derived from an EMBL/GenBank/DDBJ whole genome shotgun (WGS) entry which is preliminary data.</text>
</comment>
<feature type="domain" description="FAD-binding PCMH-type" evidence="5">
    <location>
        <begin position="53"/>
        <end position="233"/>
    </location>
</feature>
<dbReference type="Pfam" id="PF01565">
    <property type="entry name" value="FAD_binding_4"/>
    <property type="match status" value="1"/>
</dbReference>
<evidence type="ECO:0000256" key="4">
    <source>
        <dbReference type="ARBA" id="ARBA00023002"/>
    </source>
</evidence>
<comment type="similarity">
    <text evidence="1">Belongs to the oxygen-dependent FAD-linked oxidoreductase family.</text>
</comment>
<dbReference type="InterPro" id="IPR016166">
    <property type="entry name" value="FAD-bd_PCMH"/>
</dbReference>
<dbReference type="SUPFAM" id="SSF56176">
    <property type="entry name" value="FAD-binding/transporter-associated domain-like"/>
    <property type="match status" value="1"/>
</dbReference>
<dbReference type="PROSITE" id="PS51387">
    <property type="entry name" value="FAD_PCMH"/>
    <property type="match status" value="1"/>
</dbReference>
<evidence type="ECO:0000256" key="3">
    <source>
        <dbReference type="ARBA" id="ARBA00022827"/>
    </source>
</evidence>
<evidence type="ECO:0000313" key="6">
    <source>
        <dbReference type="EMBL" id="TGJ77604.1"/>
    </source>
</evidence>
<dbReference type="PANTHER" id="PTHR42973">
    <property type="entry name" value="BINDING OXIDOREDUCTASE, PUTATIVE (AFU_ORTHOLOGUE AFUA_1G17690)-RELATED"/>
    <property type="match status" value="1"/>
</dbReference>
<dbReference type="STRING" id="37992.A0A4Z0Y1J0"/>
<dbReference type="PANTHER" id="PTHR42973:SF22">
    <property type="entry name" value="FAD-BINDING PCMH-TYPE DOMAIN-CONTAINING PROTEIN-RELATED"/>
    <property type="match status" value="1"/>
</dbReference>
<protein>
    <recommendedName>
        <fullName evidence="5">FAD-binding PCMH-type domain-containing protein</fullName>
    </recommendedName>
</protein>
<gene>
    <name evidence="6" type="ORF">E0Z10_g10667</name>
</gene>
<name>A0A4Z0Y1J0_9PEZI</name>
<dbReference type="AlphaFoldDB" id="A0A4Z0Y1J0"/>
<dbReference type="InterPro" id="IPR036318">
    <property type="entry name" value="FAD-bd_PCMH-like_sf"/>
</dbReference>